<dbReference type="EMBL" id="CP025096">
    <property type="protein sequence ID" value="AUD06297.1"/>
    <property type="molecule type" value="Genomic_DNA"/>
</dbReference>
<keyword evidence="2" id="KW-1185">Reference proteome</keyword>
<dbReference type="AlphaFoldDB" id="A0A2K8Z8V2"/>
<name>A0A2K8Z8V2_9BACT</name>
<dbReference type="OrthoDB" id="962056at2"/>
<accession>A0A2K8Z8V2</accession>
<gene>
    <name evidence="1" type="ORF">CWM47_33325</name>
</gene>
<organism evidence="1 2">
    <name type="scientific">Spirosoma pollinicola</name>
    <dbReference type="NCBI Taxonomy" id="2057025"/>
    <lineage>
        <taxon>Bacteria</taxon>
        <taxon>Pseudomonadati</taxon>
        <taxon>Bacteroidota</taxon>
        <taxon>Cytophagia</taxon>
        <taxon>Cytophagales</taxon>
        <taxon>Cytophagaceae</taxon>
        <taxon>Spirosoma</taxon>
    </lineage>
</organism>
<reference evidence="1 2" key="1">
    <citation type="submission" date="2017-11" db="EMBL/GenBank/DDBJ databases">
        <title>Taxonomic description and genome sequences of Spirosoma HA7 sp. nov., isolated from pollen microhabitat of Corylus avellana.</title>
        <authorList>
            <person name="Ambika Manirajan B."/>
            <person name="Suarez C."/>
            <person name="Ratering S."/>
            <person name="Geissler-Plaum R."/>
            <person name="Cardinale M."/>
            <person name="Sylvia S."/>
        </authorList>
    </citation>
    <scope>NUCLEOTIDE SEQUENCE [LARGE SCALE GENOMIC DNA]</scope>
    <source>
        <strain evidence="1 2">HA7</strain>
    </source>
</reference>
<evidence type="ECO:0000313" key="2">
    <source>
        <dbReference type="Proteomes" id="UP000232883"/>
    </source>
</evidence>
<evidence type="ECO:0000313" key="1">
    <source>
        <dbReference type="EMBL" id="AUD06297.1"/>
    </source>
</evidence>
<protein>
    <submittedName>
        <fullName evidence="1">Uncharacterized protein</fullName>
    </submittedName>
</protein>
<sequence length="107" mass="12228">MTPASKILRNTGNYNPAYRGELRQIDEHRANREEIIGLALCSYGHLIQIMTTFRLDYLGMLIYQAYDQQNPRNSLVANICLLNGDTYCPFQRLANGTFQQLLVEGSQ</sequence>
<dbReference type="KEGG" id="spir:CWM47_33325"/>
<proteinExistence type="predicted"/>
<dbReference type="RefSeq" id="WP_100992845.1">
    <property type="nucleotide sequence ID" value="NZ_CP025096.1"/>
</dbReference>
<dbReference type="Proteomes" id="UP000232883">
    <property type="component" value="Chromosome"/>
</dbReference>